<keyword evidence="2" id="KW-0934">Plastid</keyword>
<reference evidence="2" key="1">
    <citation type="journal article" date="2017" name="J. Phycol.">
        <title>Analysis of chloroplast genomes and a supermatrix inform reclassification of the Rhodomelaceae (Rhodophyta).</title>
        <authorList>
            <person name="Diaz-Tapia P."/>
            <person name="Maggs C.A."/>
            <person name="West J.A."/>
            <person name="Verbruggen H."/>
        </authorList>
    </citation>
    <scope>NUCLEOTIDE SEQUENCE</scope>
    <source>
        <strain evidence="2">PD1020</strain>
    </source>
</reference>
<name>A0A1Z1MK52_SPYFI</name>
<accession>A0A1Z1MK52</accession>
<gene>
    <name evidence="2" type="primary">orf33</name>
</gene>
<geneLocation type="chloroplast" evidence="2"/>
<keyword evidence="1" id="KW-0472">Membrane</keyword>
<keyword evidence="1" id="KW-1133">Transmembrane helix</keyword>
<organism evidence="2">
    <name type="scientific">Spyridia filamentosa</name>
    <name type="common">Red alga</name>
    <name type="synonym">Fucus filamentosus</name>
    <dbReference type="NCBI Taxonomy" id="196632"/>
    <lineage>
        <taxon>Eukaryota</taxon>
        <taxon>Rhodophyta</taxon>
        <taxon>Florideophyceae</taxon>
        <taxon>Rhodymeniophycidae</taxon>
        <taxon>Ceramiales</taxon>
        <taxon>Spyridiaceae</taxon>
        <taxon>Spyridia</taxon>
    </lineage>
</organism>
<proteinExistence type="predicted"/>
<dbReference type="AlphaFoldDB" id="A0A1Z1MK52"/>
<evidence type="ECO:0000313" key="2">
    <source>
        <dbReference type="EMBL" id="ARW66141.1"/>
    </source>
</evidence>
<keyword evidence="1" id="KW-0812">Transmembrane</keyword>
<evidence type="ECO:0000256" key="1">
    <source>
        <dbReference type="SAM" id="Phobius"/>
    </source>
</evidence>
<keyword evidence="2" id="KW-0150">Chloroplast</keyword>
<feature type="transmembrane region" description="Helical" evidence="1">
    <location>
        <begin position="7"/>
        <end position="24"/>
    </location>
</feature>
<protein>
    <submittedName>
        <fullName evidence="2">Uncharacterized protein</fullName>
    </submittedName>
</protein>
<dbReference type="GeneID" id="33359239"/>
<sequence length="33" mass="4147">MIGQKIFCFLSLMSYLLHFIYFYNRSFIFLINY</sequence>
<dbReference type="RefSeq" id="YP_009396955.1">
    <property type="nucleotide sequence ID" value="NC_035285.1"/>
</dbReference>
<dbReference type="EMBL" id="MF101441">
    <property type="protein sequence ID" value="ARW66141.1"/>
    <property type="molecule type" value="Genomic_DNA"/>
</dbReference>